<sequence length="400" mass="45066" precursor="true">MSRRLKFLVCLTLLLCMSQGVNAEDKPFRPQPGTFPPITEARSYRGELVFVDHVNRRGSLRLHVDGHFREGRLHHFAMLPYGMIRYRGAPAALKDIPIGTVLYGRFYLPPDPKTSIVPVVKRKDVTAPPENYAILLEDGPSLCLREGKSWKLKEVKINGAEGSLTASLDRKEGGEGLGGEHELTIDGATRIWRGRELLGLNDLITEGTWPENGAKQFKDKPVQLSLTWHPRYLYQQFHVADLWLDEAAMQHATAHQRGTHIRHIHMRWMPARIDEVQNENFGPATIKATLYGGMDQSLYADFKPGIGAKMAAAEDTLRTWWPNHDGMDGRITAVKKASGKPPFGSSGIQVTFQVPLVLEGFRPGRTVRIRPHSWPNVKPPVEELVKGLEDRWPSPDIFEK</sequence>
<accession>A0A518A4D0</accession>
<dbReference type="RefSeq" id="WP_232093393.1">
    <property type="nucleotide sequence ID" value="NZ_CP036277.1"/>
</dbReference>
<dbReference type="EMBL" id="CP037421">
    <property type="protein sequence ID" value="QDT27604.1"/>
    <property type="molecule type" value="Genomic_DNA"/>
</dbReference>
<protein>
    <submittedName>
        <fullName evidence="1">Uncharacterized protein</fullName>
    </submittedName>
</protein>
<dbReference type="Proteomes" id="UP000315647">
    <property type="component" value="Chromosome"/>
</dbReference>
<reference evidence="1 2" key="1">
    <citation type="submission" date="2019-03" db="EMBL/GenBank/DDBJ databases">
        <title>Deep-cultivation of Planctomycetes and their phenomic and genomic characterization uncovers novel biology.</title>
        <authorList>
            <person name="Wiegand S."/>
            <person name="Jogler M."/>
            <person name="Boedeker C."/>
            <person name="Pinto D."/>
            <person name="Vollmers J."/>
            <person name="Rivas-Marin E."/>
            <person name="Kohn T."/>
            <person name="Peeters S.H."/>
            <person name="Heuer A."/>
            <person name="Rast P."/>
            <person name="Oberbeckmann S."/>
            <person name="Bunk B."/>
            <person name="Jeske O."/>
            <person name="Meyerdierks A."/>
            <person name="Storesund J.E."/>
            <person name="Kallscheuer N."/>
            <person name="Luecker S."/>
            <person name="Lage O.M."/>
            <person name="Pohl T."/>
            <person name="Merkel B.J."/>
            <person name="Hornburger P."/>
            <person name="Mueller R.-W."/>
            <person name="Bruemmer F."/>
            <person name="Labrenz M."/>
            <person name="Spormann A.M."/>
            <person name="Op den Camp H."/>
            <person name="Overmann J."/>
            <person name="Amann R."/>
            <person name="Jetten M.S.M."/>
            <person name="Mascher T."/>
            <person name="Medema M.H."/>
            <person name="Devos D.P."/>
            <person name="Kaster A.-K."/>
            <person name="Ovreas L."/>
            <person name="Rohde M."/>
            <person name="Galperin M.Y."/>
            <person name="Jogler C."/>
        </authorList>
    </citation>
    <scope>NUCLEOTIDE SEQUENCE [LARGE SCALE GENOMIC DNA]</scope>
    <source>
        <strain evidence="1 2">Enr10</strain>
    </source>
</reference>
<evidence type="ECO:0000313" key="1">
    <source>
        <dbReference type="EMBL" id="QDT27604.1"/>
    </source>
</evidence>
<proteinExistence type="predicted"/>
<gene>
    <name evidence="1" type="ORF">Enr10x_29220</name>
</gene>
<accession>A0A517Q7J7</accession>
<organism evidence="1 2">
    <name type="scientific">Gimesia panareensis</name>
    <dbReference type="NCBI Taxonomy" id="2527978"/>
    <lineage>
        <taxon>Bacteria</taxon>
        <taxon>Pseudomonadati</taxon>
        <taxon>Planctomycetota</taxon>
        <taxon>Planctomycetia</taxon>
        <taxon>Planctomycetales</taxon>
        <taxon>Planctomycetaceae</taxon>
        <taxon>Gimesia</taxon>
    </lineage>
</organism>
<keyword evidence="2" id="KW-1185">Reference proteome</keyword>
<dbReference type="AlphaFoldDB" id="A0A517Q7J7"/>
<evidence type="ECO:0000313" key="2">
    <source>
        <dbReference type="Proteomes" id="UP000315647"/>
    </source>
</evidence>
<name>A0A517Q7J7_9PLAN</name>